<protein>
    <submittedName>
        <fullName evidence="1">MIGE-like and Zn finger domain containing protein</fullName>
    </submittedName>
</protein>
<sequence length="338" mass="39963">MTIKRNFYIILIQQMTTFLQEIKEKNAKKFYCNFCDFGTSNKYNFDKHLLTAKHKHTTKYNVNTTFLQENAKPNSGYICECGKEYPYRASLHNHKKKCKILNKNINKDVKIEDKIDNDDPSKELVLKLVEENTEIKSLLYKQFETMQTHMFKQQKQMHEQISELIPRVGNNNTINKNKLNINIFLNEQCKDALTMEEFIKKIEVSLGDLLVTQSKGLSEGVSNIFIENMNKLSVYERPLHCTDVKREILYIKSEENQNMGNWERDDSNVKLKNALKQVTHMQQKSLEKWVAENPNWEDDPKLQEEYMKLVKNCTEDFSDKENKIIKRLCNQTHVNIMD</sequence>
<dbReference type="OrthoDB" id="32942at10239"/>
<dbReference type="KEGG" id="vg:26048959"/>
<accession>A0A0N9QIW4</accession>
<organism evidence="1 2">
    <name type="scientific">Chrysochromulina ericina virus CeV-01B</name>
    <dbReference type="NCBI Taxonomy" id="3070830"/>
    <lineage>
        <taxon>Viruses</taxon>
        <taxon>Varidnaviria</taxon>
        <taxon>Bamfordvirae</taxon>
        <taxon>Nucleocytoviricota</taxon>
        <taxon>Megaviricetes</taxon>
        <taxon>Imitervirales</taxon>
        <taxon>Mesomimiviridae</taxon>
        <taxon>Tethysvirus</taxon>
        <taxon>Tethysvirus raunefjordenense</taxon>
    </lineage>
</organism>
<evidence type="ECO:0000313" key="1">
    <source>
        <dbReference type="EMBL" id="ALH22998.1"/>
    </source>
</evidence>
<gene>
    <name evidence="1" type="ORF">ceV_092</name>
</gene>
<name>A0A0N9QIW4_9VIRU</name>
<dbReference type="EMBL" id="KT820662">
    <property type="protein sequence ID" value="ALH22998.1"/>
    <property type="molecule type" value="Genomic_DNA"/>
</dbReference>
<dbReference type="Proteomes" id="UP000203826">
    <property type="component" value="Segment"/>
</dbReference>
<reference evidence="1 2" key="1">
    <citation type="journal article" date="2015" name="Genome Announc.">
        <title>The 474-Kilobase-Pair Complete Genome Sequence of CeV-01B, a Virus Infecting Haptolina (Chrysochromulina) ericina (Prymnesiophyceae).</title>
        <authorList>
            <person name="Gallot-Lavallee L."/>
            <person name="Pagarete A."/>
            <person name="Legendre M."/>
            <person name="Santini S."/>
            <person name="Sandaa R.A."/>
            <person name="Himmelbauer H."/>
            <person name="Ogata H."/>
            <person name="Bratbak G."/>
            <person name="Claverie J.M."/>
        </authorList>
    </citation>
    <scope>NUCLEOTIDE SEQUENCE [LARGE SCALE GENOMIC DNA]</scope>
    <source>
        <strain evidence="1">CeV-01B</strain>
    </source>
</reference>
<keyword evidence="2" id="KW-1185">Reference proteome</keyword>
<evidence type="ECO:0000313" key="2">
    <source>
        <dbReference type="Proteomes" id="UP000203826"/>
    </source>
</evidence>
<proteinExistence type="predicted"/>